<dbReference type="AlphaFoldDB" id="A0A086AIK5"/>
<evidence type="ECO:0000313" key="2">
    <source>
        <dbReference type="EMBL" id="OXA93916.1"/>
    </source>
</evidence>
<keyword evidence="4" id="KW-1185">Reference proteome</keyword>
<dbReference type="Proteomes" id="UP000028712">
    <property type="component" value="Unassembled WGS sequence"/>
</dbReference>
<evidence type="ECO:0000313" key="3">
    <source>
        <dbReference type="Proteomes" id="UP000028712"/>
    </source>
</evidence>
<dbReference type="Proteomes" id="UP000198424">
    <property type="component" value="Unassembled WGS sequence"/>
</dbReference>
<reference evidence="1 3" key="1">
    <citation type="submission" date="2014-07" db="EMBL/GenBank/DDBJ databases">
        <title>Genome of Flavobacterium hydatis DSM 2063.</title>
        <authorList>
            <person name="Pipes S.E."/>
            <person name="Stropko S.J."/>
            <person name="Newman J.D."/>
        </authorList>
    </citation>
    <scope>NUCLEOTIDE SEQUENCE [LARGE SCALE GENOMIC DNA]</scope>
    <source>
        <strain evidence="1 3">DSM 2063</strain>
    </source>
</reference>
<proteinExistence type="predicted"/>
<protein>
    <submittedName>
        <fullName evidence="1">Uncharacterized protein</fullName>
    </submittedName>
</protein>
<name>A0A086AIK5_FLAHY</name>
<comment type="caution">
    <text evidence="1">The sequence shown here is derived from an EMBL/GenBank/DDBJ whole genome shotgun (WGS) entry which is preliminary data.</text>
</comment>
<sequence>MLTQPILKEVFLLESINNSIMNPLILQYAEKSNTENFDFSKTEYSSTLNLTIDKKSGLPAIEYLNMSTQTGTKTYTEVSDSDSENIGLMMGTLTHTSYQLEGSDDDASFNAIKSMMSTSSVTLVSQEATDNDR</sequence>
<dbReference type="STRING" id="991.IW20_10115"/>
<evidence type="ECO:0000313" key="4">
    <source>
        <dbReference type="Proteomes" id="UP000198424"/>
    </source>
</evidence>
<evidence type="ECO:0000313" key="1">
    <source>
        <dbReference type="EMBL" id="KFF16519.1"/>
    </source>
</evidence>
<gene>
    <name evidence="2" type="ORF">B0A62_12240</name>
    <name evidence="1" type="ORF">IW20_10115</name>
</gene>
<dbReference type="eggNOG" id="ENOG5030YW1">
    <property type="taxonomic scope" value="Bacteria"/>
</dbReference>
<reference evidence="2 4" key="2">
    <citation type="submission" date="2016-11" db="EMBL/GenBank/DDBJ databases">
        <title>Whole genomes of Flavobacteriaceae.</title>
        <authorList>
            <person name="Stine C."/>
            <person name="Li C."/>
            <person name="Tadesse D."/>
        </authorList>
    </citation>
    <scope>NUCLEOTIDE SEQUENCE [LARGE SCALE GENOMIC DNA]</scope>
    <source>
        <strain evidence="2 4">ATCC 29551</strain>
    </source>
</reference>
<dbReference type="EMBL" id="JPRM01000014">
    <property type="protein sequence ID" value="KFF16519.1"/>
    <property type="molecule type" value="Genomic_DNA"/>
</dbReference>
<accession>A0A086AIK5</accession>
<dbReference type="EMBL" id="MUGY01000012">
    <property type="protein sequence ID" value="OXA93916.1"/>
    <property type="molecule type" value="Genomic_DNA"/>
</dbReference>
<organism evidence="1 3">
    <name type="scientific">Flavobacterium hydatis</name>
    <name type="common">Cytophaga aquatilis</name>
    <dbReference type="NCBI Taxonomy" id="991"/>
    <lineage>
        <taxon>Bacteria</taxon>
        <taxon>Pseudomonadati</taxon>
        <taxon>Bacteroidota</taxon>
        <taxon>Flavobacteriia</taxon>
        <taxon>Flavobacteriales</taxon>
        <taxon>Flavobacteriaceae</taxon>
        <taxon>Flavobacterium</taxon>
    </lineage>
</organism>